<dbReference type="InterPro" id="IPR036397">
    <property type="entry name" value="RNaseH_sf"/>
</dbReference>
<protein>
    <submittedName>
        <fullName evidence="4">Retrovirus-related Pol polyprotein from transposon TNT 1-94</fullName>
    </submittedName>
</protein>
<keyword evidence="1" id="KW-0064">Aspartyl protease</keyword>
<feature type="region of interest" description="Disordered" evidence="2">
    <location>
        <begin position="227"/>
        <end position="246"/>
    </location>
</feature>
<dbReference type="InterPro" id="IPR054722">
    <property type="entry name" value="PolX-like_BBD"/>
</dbReference>
<dbReference type="GO" id="GO:0008270">
    <property type="term" value="F:zinc ion binding"/>
    <property type="evidence" value="ECO:0007669"/>
    <property type="project" value="InterPro"/>
</dbReference>
<dbReference type="Gene3D" id="3.30.420.10">
    <property type="entry name" value="Ribonuclease H-like superfamily/Ribonuclease H"/>
    <property type="match status" value="1"/>
</dbReference>
<keyword evidence="1" id="KW-0378">Hydrolase</keyword>
<gene>
    <name evidence="4" type="primary">POLX_1484</name>
    <name evidence="4" type="ORF">CK203_004204</name>
</gene>
<feature type="compositionally biased region" description="Polar residues" evidence="2">
    <location>
        <begin position="974"/>
        <end position="989"/>
    </location>
</feature>
<dbReference type="SUPFAM" id="SSF57756">
    <property type="entry name" value="Retrovirus zinc finger-like domains"/>
    <property type="match status" value="1"/>
</dbReference>
<dbReference type="Pfam" id="PF14223">
    <property type="entry name" value="Retrotran_gag_2"/>
    <property type="match status" value="1"/>
</dbReference>
<dbReference type="InterPro" id="IPR043502">
    <property type="entry name" value="DNA/RNA_pol_sf"/>
</dbReference>
<feature type="compositionally biased region" description="Polar residues" evidence="2">
    <location>
        <begin position="153"/>
        <end position="164"/>
    </location>
</feature>
<dbReference type="EMBL" id="QGNW01000012">
    <property type="protein sequence ID" value="RVX17943.1"/>
    <property type="molecule type" value="Genomic_DNA"/>
</dbReference>
<feature type="domain" description="Integrase catalytic" evidence="3">
    <location>
        <begin position="771"/>
        <end position="940"/>
    </location>
</feature>
<dbReference type="InterPro" id="IPR036875">
    <property type="entry name" value="Znf_CCHC_sf"/>
</dbReference>
<sequence>MLFSLASDKDAAVADLREGGRNGDHWSIQIRRHFQGLGNGCSGLLQVHSFGEDARSKDRQTDSLQWKQERNGKFAITHSGQIFWPYLNPIISLSLSHSGHQSLFSEPREKTFQSVESSSENTHRRQLFRRTFPANFSGDGFFLHRKERLEEISNLSQSTGTRNPSTRRRVRAREPLSGDALPPPGSPDADQPPFLPVCAIRALHVPLLGVLLPFRSMTKYGMASSQVSSVTSPESGGRSEIPNLGGNDSSPILITGHKLNGHNYLQWSQSVLLFICGKGKDEYLTGEAVMPETTEPGFRKWKIENSMIMSWLINSMNNDIGENFLLFGTAKDIWDAAKETYSSSENTSELFQVESALHDFRQGEQSVTQYYNTLTRYWQQLDLFETHSWKCSDDAATYRQIVEQKRLFKFFLGLNRELDDVRGRIMGIKPLPSLREAFSEVRREESRKKVMMGSKEQPAPTLDASALAARSFNSSGGDRQKRDRPWCDYCKKPGHYKETCWKLHGKPADWKPKPRFDRDGRAHVAANSESTSVPEPSPFNKEQMEMLQKLLSQVGSGSTTGVAFTANRGGMRPWIVDTGASDHMTGDAAILQNYKPSNGHSSVHIADGSKSKIAGTGSIKLTKDLYLDSVLHVPNLDCNLLSISKLAHDLQCVTKFYPNLCVFQDLKSGKMIGSAELCSGLYLLSCGQFSNQVSQASCVQSQSMSESFNSVSNSKVNKDSEIIMLHYRLGHPSFVYLAKLFPKLFINKNPASYHCEICQFAKHTRTVYPQIPYKPSTVFSLVHSDVWGPSRIKNISGTRWFVTFVDDHTRVTWVFLMKEKSEVGHIFQTFNLMVQNQFNSKIQVLKSDNAKEYFTSSLSTYLQNHGIIHISSCVDTPQQNGVAERKNRHLLEVARCLMFSSNVPNYFWGEAILTATYLINRMPSRVLTFQSPRQLFLKQFPHTHAASSDLPLKGESMNEHQVWESFLEGVPSFHSESPNPSQFAPTELSTPMPPSVQPAQHTNVPSPVTIQSPMPIQPIAPQLANENLQVYIRRRKRQELEHGSQSTCGQYIDSNSSLPEENIGEDRAGEVLIPSIDDSTLPIALRKGVRRCTDHPIGNYVTYEGLSPSYRAFATSLDDTQVPNTIQEALKISEWKKAVQDEIDALEKNGTWTITDLPVGKRPVGCKWIFTIKYKADGSVERFKARLVARGFTQSYGIDYQETFAPVAKLNTIRILLSLAVNQDWCLQQLDIKNAFLNGDLEEEVYMEIPPGFEESMAKNQVCKLQKSLYGLKQSPRAWFDRFTKAVLKLGYKQGQADHTLFVKKSHAGKLAILIVYVDDIILSGNDMGMARSRKGIVVSQRKYILDLLKETGMLGCKPIDTPMDSQKKLGIEKESTPVDRGRYQRLVGRLIYLSHTRPDIGFAVSAVSQFMHSPTEEHMEAVYRILRYLKMTPGKGLFFRKTENRDTEVYSDADWAGNIIDRRSTSGYCSFVWGNLVTWRSKKQSVVARSSAEAEYRALAQGICEGIWIKRVLSELGQTSSSPILMMCDNQAAISIAKNPVHHDRTKHVEIDRHFITEKVTSETVKLNYVPTKHQTADILTKALPRPNFEDLTCKLGLYDIYSPA</sequence>
<evidence type="ECO:0000259" key="3">
    <source>
        <dbReference type="PROSITE" id="PS50994"/>
    </source>
</evidence>
<accession>A0A438K9S0</accession>
<evidence type="ECO:0000313" key="4">
    <source>
        <dbReference type="EMBL" id="RVX17943.1"/>
    </source>
</evidence>
<comment type="caution">
    <text evidence="4">The sequence shown here is derived from an EMBL/GenBank/DDBJ whole genome shotgun (WGS) entry which is preliminary data.</text>
</comment>
<dbReference type="SUPFAM" id="SSF56672">
    <property type="entry name" value="DNA/RNA polymerases"/>
    <property type="match status" value="1"/>
</dbReference>
<dbReference type="PANTHER" id="PTHR11439:SF486">
    <property type="entry name" value="RLK (RECEPTOR-LIKE KINASE) PROTEIN, PUTATIVE-RELATED"/>
    <property type="match status" value="1"/>
</dbReference>
<dbReference type="Pfam" id="PF00665">
    <property type="entry name" value="rve"/>
    <property type="match status" value="1"/>
</dbReference>
<organism evidence="4 5">
    <name type="scientific">Vitis vinifera</name>
    <name type="common">Grape</name>
    <dbReference type="NCBI Taxonomy" id="29760"/>
    <lineage>
        <taxon>Eukaryota</taxon>
        <taxon>Viridiplantae</taxon>
        <taxon>Streptophyta</taxon>
        <taxon>Embryophyta</taxon>
        <taxon>Tracheophyta</taxon>
        <taxon>Spermatophyta</taxon>
        <taxon>Magnoliopsida</taxon>
        <taxon>eudicotyledons</taxon>
        <taxon>Gunneridae</taxon>
        <taxon>Pentapetalae</taxon>
        <taxon>rosids</taxon>
        <taxon>Vitales</taxon>
        <taxon>Vitaceae</taxon>
        <taxon>Viteae</taxon>
        <taxon>Vitis</taxon>
    </lineage>
</organism>
<dbReference type="Proteomes" id="UP000288805">
    <property type="component" value="Unassembled WGS sequence"/>
</dbReference>
<reference evidence="4 5" key="1">
    <citation type="journal article" date="2018" name="PLoS Genet.">
        <title>Population sequencing reveals clonal diversity and ancestral inbreeding in the grapevine cultivar Chardonnay.</title>
        <authorList>
            <person name="Roach M.J."/>
            <person name="Johnson D.L."/>
            <person name="Bohlmann J."/>
            <person name="van Vuuren H.J."/>
            <person name="Jones S.J."/>
            <person name="Pretorius I.S."/>
            <person name="Schmidt S.A."/>
            <person name="Borneman A.R."/>
        </authorList>
    </citation>
    <scope>NUCLEOTIDE SEQUENCE [LARGE SCALE GENOMIC DNA]</scope>
    <source>
        <strain evidence="5">cv. Chardonnay</strain>
        <tissue evidence="4">Leaf</tissue>
    </source>
</reference>
<dbReference type="CDD" id="cd09272">
    <property type="entry name" value="RNase_HI_RT_Ty1"/>
    <property type="match status" value="1"/>
</dbReference>
<dbReference type="GO" id="GO:0015074">
    <property type="term" value="P:DNA integration"/>
    <property type="evidence" value="ECO:0007669"/>
    <property type="project" value="InterPro"/>
</dbReference>
<dbReference type="Pfam" id="PF22936">
    <property type="entry name" value="Pol_BBD"/>
    <property type="match status" value="1"/>
</dbReference>
<dbReference type="PROSITE" id="PS50994">
    <property type="entry name" value="INTEGRASE"/>
    <property type="match status" value="1"/>
</dbReference>
<dbReference type="GO" id="GO:0004190">
    <property type="term" value="F:aspartic-type endopeptidase activity"/>
    <property type="evidence" value="ECO:0007669"/>
    <property type="project" value="UniProtKB-KW"/>
</dbReference>
<dbReference type="Pfam" id="PF13976">
    <property type="entry name" value="gag_pre-integrs"/>
    <property type="match status" value="1"/>
</dbReference>
<name>A0A438K9S0_VITVI</name>
<evidence type="ECO:0000313" key="5">
    <source>
        <dbReference type="Proteomes" id="UP000288805"/>
    </source>
</evidence>
<dbReference type="Pfam" id="PF07727">
    <property type="entry name" value="RVT_2"/>
    <property type="match status" value="1"/>
</dbReference>
<dbReference type="InterPro" id="IPR012337">
    <property type="entry name" value="RNaseH-like_sf"/>
</dbReference>
<dbReference type="GO" id="GO:0003676">
    <property type="term" value="F:nucleic acid binding"/>
    <property type="evidence" value="ECO:0007669"/>
    <property type="project" value="InterPro"/>
</dbReference>
<proteinExistence type="predicted"/>
<dbReference type="InterPro" id="IPR001584">
    <property type="entry name" value="Integrase_cat-core"/>
</dbReference>
<feature type="region of interest" description="Disordered" evidence="2">
    <location>
        <begin position="974"/>
        <end position="1002"/>
    </location>
</feature>
<dbReference type="PANTHER" id="PTHR11439">
    <property type="entry name" value="GAG-POL-RELATED RETROTRANSPOSON"/>
    <property type="match status" value="1"/>
</dbReference>
<keyword evidence="1" id="KW-0645">Protease</keyword>
<dbReference type="InterPro" id="IPR025724">
    <property type="entry name" value="GAG-pre-integrase_dom"/>
</dbReference>
<dbReference type="InterPro" id="IPR013103">
    <property type="entry name" value="RVT_2"/>
</dbReference>
<dbReference type="SUPFAM" id="SSF53098">
    <property type="entry name" value="Ribonuclease H-like"/>
    <property type="match status" value="1"/>
</dbReference>
<evidence type="ECO:0000256" key="2">
    <source>
        <dbReference type="SAM" id="MobiDB-lite"/>
    </source>
</evidence>
<feature type="region of interest" description="Disordered" evidence="2">
    <location>
        <begin position="153"/>
        <end position="192"/>
    </location>
</feature>
<evidence type="ECO:0000256" key="1">
    <source>
        <dbReference type="ARBA" id="ARBA00022750"/>
    </source>
</evidence>